<evidence type="ECO:0000313" key="1">
    <source>
        <dbReference type="EMBL" id="OAP87674.1"/>
    </source>
</evidence>
<evidence type="ECO:0008006" key="3">
    <source>
        <dbReference type="Google" id="ProtNLM"/>
    </source>
</evidence>
<reference evidence="1 2" key="1">
    <citation type="submission" date="2016-04" db="EMBL/GenBank/DDBJ databases">
        <title>Acidithiobacillus ferrooxidans genome sequencing and assembly.</title>
        <authorList>
            <person name="Zhou Z."/>
        </authorList>
    </citation>
    <scope>NUCLEOTIDE SEQUENCE [LARGE SCALE GENOMIC DNA]</scope>
    <source>
        <strain evidence="1 2">BY0502</strain>
    </source>
</reference>
<name>A0A179B9H3_ACIFR</name>
<dbReference type="Pfam" id="PF10987">
    <property type="entry name" value="DUF2806"/>
    <property type="match status" value="1"/>
</dbReference>
<comment type="caution">
    <text evidence="1">The sequence shown here is derived from an EMBL/GenBank/DDBJ whole genome shotgun (WGS) entry which is preliminary data.</text>
</comment>
<dbReference type="InterPro" id="IPR021254">
    <property type="entry name" value="DUF2806"/>
</dbReference>
<accession>A0A179B9H3</accession>
<dbReference type="AlphaFoldDB" id="A0A179B9H3"/>
<keyword evidence="2" id="KW-1185">Reference proteome</keyword>
<dbReference type="Proteomes" id="UP000078302">
    <property type="component" value="Unassembled WGS sequence"/>
</dbReference>
<dbReference type="OrthoDB" id="886161at2"/>
<sequence>MENQDQAQSIITDVAGAAISVISGVSLPAPVRRNALKAFDQLCAAVVDIPVAYLEGFAQAKRAENAARAELIKRSGDQISSAIEVDPAYARAAASKFAQKIVRERQSLDQVSAIAAAKLEQASENASESNGAEIPEISEDWINSFENEAAQKSSAEMQEMFGSILAGEIQRPGSFSVRTVKILGQMDATSAALFQKICSMAISLQLNGQFFDSRVASLGGNAASNGLAKYGLSFESLNTLQEYGLVISDFNSYMDYRPAIATNNKVAIGFTHAGALHALVPKEERSASAEFRVHGVMLTKAGRELLRVVPVLPEPAYTADLVTFFEAQGFRVVPVGATAA</sequence>
<dbReference type="EMBL" id="LVXZ01000194">
    <property type="protein sequence ID" value="OAP87674.1"/>
    <property type="molecule type" value="Genomic_DNA"/>
</dbReference>
<gene>
    <name evidence="1" type="ORF">A4H96_12645</name>
</gene>
<protein>
    <recommendedName>
        <fullName evidence="3">DUF2806 domain-containing protein</fullName>
    </recommendedName>
</protein>
<proteinExistence type="predicted"/>
<evidence type="ECO:0000313" key="2">
    <source>
        <dbReference type="Proteomes" id="UP000078302"/>
    </source>
</evidence>
<dbReference type="RefSeq" id="WP_064219921.1">
    <property type="nucleotide sequence ID" value="NZ_LVXZ01000194.1"/>
</dbReference>
<organism evidence="1 2">
    <name type="scientific">Acidithiobacillus ferrooxidans</name>
    <name type="common">Thiobacillus ferrooxidans</name>
    <dbReference type="NCBI Taxonomy" id="920"/>
    <lineage>
        <taxon>Bacteria</taxon>
        <taxon>Pseudomonadati</taxon>
        <taxon>Pseudomonadota</taxon>
        <taxon>Acidithiobacillia</taxon>
        <taxon>Acidithiobacillales</taxon>
        <taxon>Acidithiobacillaceae</taxon>
        <taxon>Acidithiobacillus</taxon>
    </lineage>
</organism>